<gene>
    <name evidence="8" type="primary">purL</name>
    <name evidence="12" type="ORF">FDQ92_14460</name>
</gene>
<keyword evidence="2 8" id="KW-0436">Ligase</keyword>
<comment type="pathway">
    <text evidence="8">Purine metabolism; IMP biosynthesis via de novo pathway; 5-amino-1-(5-phospho-D-ribosyl)imidazole from N(2)-formyl-N(1)-(5-phospho-D-ribosyl)glycinamide: step 1/2.</text>
</comment>
<evidence type="ECO:0000256" key="3">
    <source>
        <dbReference type="ARBA" id="ARBA00022723"/>
    </source>
</evidence>
<dbReference type="GO" id="GO:0004642">
    <property type="term" value="F:phosphoribosylformylglycinamidine synthase activity"/>
    <property type="evidence" value="ECO:0007669"/>
    <property type="project" value="UniProtKB-UniRule"/>
</dbReference>
<feature type="domain" description="PurM-like N-terminal" evidence="9">
    <location>
        <begin position="296"/>
        <end position="419"/>
    </location>
</feature>
<dbReference type="Gene3D" id="3.90.650.10">
    <property type="entry name" value="PurM-like C-terminal domain"/>
    <property type="match status" value="2"/>
</dbReference>
<evidence type="ECO:0000313" key="12">
    <source>
        <dbReference type="EMBL" id="QCQ23269.1"/>
    </source>
</evidence>
<evidence type="ECO:0000313" key="13">
    <source>
        <dbReference type="Proteomes" id="UP000298602"/>
    </source>
</evidence>
<dbReference type="Pfam" id="PF18072">
    <property type="entry name" value="FGAR-AT_linker"/>
    <property type="match status" value="1"/>
</dbReference>
<feature type="domain" description="PurM-like C-terminal" evidence="10">
    <location>
        <begin position="435"/>
        <end position="584"/>
    </location>
</feature>
<keyword evidence="13" id="KW-1185">Reference proteome</keyword>
<evidence type="ECO:0000259" key="9">
    <source>
        <dbReference type="Pfam" id="PF00586"/>
    </source>
</evidence>
<dbReference type="Pfam" id="PF02769">
    <property type="entry name" value="AIRS_C"/>
    <property type="match status" value="2"/>
</dbReference>
<comment type="similarity">
    <text evidence="8">Belongs to the FGAMS family.</text>
</comment>
<evidence type="ECO:0000256" key="4">
    <source>
        <dbReference type="ARBA" id="ARBA00022741"/>
    </source>
</evidence>
<dbReference type="CDD" id="cd02203">
    <property type="entry name" value="PurL_repeat1"/>
    <property type="match status" value="1"/>
</dbReference>
<dbReference type="GO" id="GO:0006189">
    <property type="term" value="P:'de novo' IMP biosynthetic process"/>
    <property type="evidence" value="ECO:0007669"/>
    <property type="project" value="UniProtKB-UniRule"/>
</dbReference>
<feature type="active site" description="Proton acceptor" evidence="8">
    <location>
        <position position="316"/>
    </location>
</feature>
<feature type="binding site" evidence="8">
    <location>
        <position position="735"/>
    </location>
    <ligand>
        <name>ATP</name>
        <dbReference type="ChEBI" id="CHEBI:30616"/>
    </ligand>
</feature>
<dbReference type="Gene3D" id="3.30.1330.10">
    <property type="entry name" value="PurM-like, N-terminal domain"/>
    <property type="match status" value="2"/>
</dbReference>
<feature type="binding site" evidence="8">
    <location>
        <begin position="542"/>
        <end position="544"/>
    </location>
    <ligand>
        <name>substrate</name>
    </ligand>
</feature>
<feature type="active site" evidence="8">
    <location>
        <position position="245"/>
    </location>
</feature>
<dbReference type="InterPro" id="IPR016188">
    <property type="entry name" value="PurM-like_N"/>
</dbReference>
<proteinExistence type="inferred from homology"/>
<dbReference type="AlphaFoldDB" id="A0A4P8L5K4"/>
<feature type="domain" description="PurM-like C-terminal" evidence="10">
    <location>
        <begin position="828"/>
        <end position="971"/>
    </location>
</feature>
<dbReference type="InterPro" id="IPR036676">
    <property type="entry name" value="PurM-like_C_sf"/>
</dbReference>
<keyword evidence="4 8" id="KW-0547">Nucleotide-binding</keyword>
<dbReference type="SUPFAM" id="SSF56042">
    <property type="entry name" value="PurM C-terminal domain-like"/>
    <property type="match status" value="2"/>
</dbReference>
<dbReference type="InterPro" id="IPR036604">
    <property type="entry name" value="PurS-like_sf"/>
</dbReference>
<comment type="subcellular location">
    <subcellularLocation>
        <location evidence="8">Cytoplasm</location>
    </subcellularLocation>
</comment>
<feature type="binding site" evidence="8">
    <location>
        <position position="471"/>
    </location>
    <ligand>
        <name>substrate</name>
    </ligand>
</feature>
<dbReference type="EC" id="6.3.5.3" evidence="8"/>
<dbReference type="EMBL" id="CP040098">
    <property type="protein sequence ID" value="QCQ23269.1"/>
    <property type="molecule type" value="Genomic_DNA"/>
</dbReference>
<dbReference type="SUPFAM" id="SSF82697">
    <property type="entry name" value="PurS-like"/>
    <property type="match status" value="1"/>
</dbReference>
<evidence type="ECO:0000256" key="7">
    <source>
        <dbReference type="ARBA" id="ARBA00022842"/>
    </source>
</evidence>
<dbReference type="Pfam" id="PF00586">
    <property type="entry name" value="AIRS"/>
    <property type="match status" value="1"/>
</dbReference>
<evidence type="ECO:0000256" key="2">
    <source>
        <dbReference type="ARBA" id="ARBA00022598"/>
    </source>
</evidence>
<evidence type="ECO:0000259" key="10">
    <source>
        <dbReference type="Pfam" id="PF02769"/>
    </source>
</evidence>
<dbReference type="Gene3D" id="3.30.1280.10">
    <property type="entry name" value="Phosphoribosylformylglycinamidine synthase subunit PurS"/>
    <property type="match status" value="1"/>
</dbReference>
<organism evidence="12 13">
    <name type="scientific">Desulfoglaeba alkanexedens ALDC</name>
    <dbReference type="NCBI Taxonomy" id="980445"/>
    <lineage>
        <taxon>Bacteria</taxon>
        <taxon>Pseudomonadati</taxon>
        <taxon>Thermodesulfobacteriota</taxon>
        <taxon>Syntrophobacteria</taxon>
        <taxon>Syntrophobacterales</taxon>
        <taxon>Syntrophobacteraceae</taxon>
        <taxon>Desulfoglaeba</taxon>
    </lineage>
</organism>
<dbReference type="GO" id="GO:0005737">
    <property type="term" value="C:cytoplasm"/>
    <property type="evidence" value="ECO:0007669"/>
    <property type="project" value="UniProtKB-SubCell"/>
</dbReference>
<feature type="binding site" evidence="8">
    <location>
        <position position="337"/>
    </location>
    <ligand>
        <name>substrate</name>
    </ligand>
</feature>
<keyword evidence="3 8" id="KW-0479">Metal-binding</keyword>
<comment type="function">
    <text evidence="8">Part of the phosphoribosylformylglycinamidine synthase complex involved in the purines biosynthetic pathway. Catalyzes the ATP-dependent conversion of formylglycinamide ribonucleotide (FGAR) and glutamine to yield formylglycinamidine ribonucleotide (FGAM) and glutamate. The FGAM synthase complex is composed of three subunits. PurQ produces an ammonia molecule by converting glutamine to glutamate. PurL transfers the ammonia molecule to FGAR to form FGAM in an ATP-dependent manner. PurS interacts with PurQ and PurL and is thought to assist in the transfer of the ammonia molecule from PurQ to PurL.</text>
</comment>
<dbReference type="RefSeq" id="WP_137425548.1">
    <property type="nucleotide sequence ID" value="NZ_CP040098.1"/>
</dbReference>
<keyword evidence="7 8" id="KW-0460">Magnesium</keyword>
<sequence>MIARLEIALKPDLFDAEGASLRRKVKDYFGWHVGGARVVKILTFDARLNRYELEAVRNEIFTNPVSQVSSFRPLAEAFDWAVWVGLRPGVRDTAGSVALEAVSDFLQRPMADDEAAYTSKLYLLSDTALDRTQVETVARELLANDIIQHWRVFSRSDWDLEAGVGMIVPKVMPAHEPRVAEIPIPSDEALRALSEERNLALNPRDIPVIRGYFLRESVLQERRRVGLSLPTDVELETISQARSDHCNHNTFRGKFHYRDLDTEETEVIDNLFKTCIQSPTLQIKEKKDWVVSVLWDNAGVARLDDDHLYVITGETHNSPSNMEAYGGALTGIVGVYRDPMGTGKGSRLIAGLYGYCVGPRDYAGPLRPHLHPRRLLDGVVEGVRDGGNKHGVPTVMGNLLYHPSYLGKCLVFVAAIGLMPRFVKGEPAEQKRPNPGDLIIMSGGRVGKDGIHGVTASSESYSESTPAGHVQIGDPYTQKKMHDFLLEARDEGLITFITDNGGGGLSSSVGESAHFAGGARVELDRVPLKYEGLDVWEIWVSESQERMTLAVRPEHLDRFMELSRLHEVESTVIGRYEATGKLHLLYREKTCAYLDLSFFAEDFPQWEFEAQWRGPKTRGLSEPVFSEPEDPAGILHRLLASPNLCSREWIQRQYDHEVQGTSVVKFLVGRNRDVPNDAVVLRPVLGSSRGLAVTQTLHPLYGIIDTYAMVAATIDESVRRLLAVGGRLDEIGGVDNFCWPNIQYDPETNPDGRYKAAQLVRANRALRDLCLAYEIPLLSGKDSMYVDGYLRGRFGERHKVSGLPTFQFTATTTVEDIRRCLTLEAKHPGDLVYLLGVTRDELGGSEYYDLFSYVGLNVPKVDPSAARDLYWTLEEAVRRELPASCRAVGKGGLAIHAAMVAFAGNLGLALDLAAVPADCSHRNDTLLFSESAGRFLVTVPPERRMDFEAIFRGLPFACVGKVMEDPRLTVRGVEGAVLFEEPISRLRASWQGLRQG</sequence>
<reference evidence="12 13" key="1">
    <citation type="submission" date="2019-05" db="EMBL/GenBank/DDBJ databases">
        <title>The Complete Genome Sequence of the n-alkane-degrading Desulfoglaeba alkanexedens ALDC reveals multiple alkylsuccinate synthase gene clusters.</title>
        <authorList>
            <person name="Callaghan A.V."/>
            <person name="Davidova I.A."/>
            <person name="Duncan K.E."/>
            <person name="Morris B."/>
            <person name="McInerney M.J."/>
        </authorList>
    </citation>
    <scope>NUCLEOTIDE SEQUENCE [LARGE SCALE GENOMIC DNA]</scope>
    <source>
        <strain evidence="12 13">ALDC</strain>
    </source>
</reference>
<reference evidence="12 13" key="2">
    <citation type="submission" date="2019-05" db="EMBL/GenBank/DDBJ databases">
        <authorList>
            <person name="Suflita J.M."/>
            <person name="Marks C.R."/>
        </authorList>
    </citation>
    <scope>NUCLEOTIDE SEQUENCE [LARGE SCALE GENOMIC DNA]</scope>
    <source>
        <strain evidence="12 13">ALDC</strain>
    </source>
</reference>
<feature type="binding site" evidence="8">
    <location>
        <position position="499"/>
    </location>
    <ligand>
        <name>Mg(2+)</name>
        <dbReference type="ChEBI" id="CHEBI:18420"/>
        <label>2</label>
    </ligand>
</feature>
<feature type="binding site" evidence="8">
    <location>
        <position position="338"/>
    </location>
    <ligand>
        <name>Mg(2+)</name>
        <dbReference type="ChEBI" id="CHEBI:18420"/>
        <label>2</label>
    </ligand>
</feature>
<dbReference type="HAMAP" id="MF_00420">
    <property type="entry name" value="PurL_2"/>
    <property type="match status" value="1"/>
</dbReference>
<dbReference type="SUPFAM" id="SSF55326">
    <property type="entry name" value="PurM N-terminal domain-like"/>
    <property type="match status" value="2"/>
</dbReference>
<dbReference type="GO" id="GO:0000287">
    <property type="term" value="F:magnesium ion binding"/>
    <property type="evidence" value="ECO:0007669"/>
    <property type="project" value="UniProtKB-UniRule"/>
</dbReference>
<dbReference type="InterPro" id="IPR010074">
    <property type="entry name" value="PRibForGlyAmidine_synth_PurL"/>
</dbReference>
<accession>A0A4P8L5K4</accession>
<keyword evidence="1 8" id="KW-0963">Cytoplasm</keyword>
<dbReference type="KEGG" id="dax:FDQ92_14460"/>
<keyword evidence="5 8" id="KW-0658">Purine biosynthesis</keyword>
<evidence type="ECO:0000256" key="1">
    <source>
        <dbReference type="ARBA" id="ARBA00022490"/>
    </source>
</evidence>
<evidence type="ECO:0000256" key="8">
    <source>
        <dbReference type="HAMAP-Rule" id="MF_00420"/>
    </source>
</evidence>
<feature type="domain" description="Phosphoribosylformylglycinamidine synthase linker" evidence="11">
    <location>
        <begin position="190"/>
        <end position="248"/>
    </location>
</feature>
<feature type="binding site" evidence="8">
    <location>
        <position position="780"/>
    </location>
    <ligand>
        <name>ATP</name>
        <dbReference type="ChEBI" id="CHEBI:30616"/>
    </ligand>
</feature>
<comment type="caution">
    <text evidence="8">Lacks conserved residue(s) required for the propagation of feature annotation.</text>
</comment>
<dbReference type="UniPathway" id="UPA00074">
    <property type="reaction ID" value="UER00128"/>
</dbReference>
<feature type="binding site" evidence="8">
    <location>
        <position position="783"/>
    </location>
    <ligand>
        <name>substrate</name>
    </ligand>
</feature>
<dbReference type="PANTHER" id="PTHR43555:SF1">
    <property type="entry name" value="PHOSPHORIBOSYLFORMYLGLYCINAMIDINE SYNTHASE SUBUNIT PURL"/>
    <property type="match status" value="1"/>
</dbReference>
<dbReference type="Proteomes" id="UP000298602">
    <property type="component" value="Chromosome"/>
</dbReference>
<evidence type="ECO:0000256" key="6">
    <source>
        <dbReference type="ARBA" id="ARBA00022840"/>
    </source>
</evidence>
<dbReference type="GO" id="GO:0005524">
    <property type="term" value="F:ATP binding"/>
    <property type="evidence" value="ECO:0007669"/>
    <property type="project" value="UniProtKB-UniRule"/>
</dbReference>
<dbReference type="CDD" id="cd02204">
    <property type="entry name" value="PurL_repeat2"/>
    <property type="match status" value="1"/>
</dbReference>
<dbReference type="PANTHER" id="PTHR43555">
    <property type="entry name" value="PHOSPHORIBOSYLFORMYLGLYCINAMIDINE SYNTHASE SUBUNIT PURL"/>
    <property type="match status" value="1"/>
</dbReference>
<dbReference type="InterPro" id="IPR036921">
    <property type="entry name" value="PurM-like_N_sf"/>
</dbReference>
<name>A0A4P8L5K4_9BACT</name>
<comment type="catalytic activity">
    <reaction evidence="8">
        <text>N(2)-formyl-N(1)-(5-phospho-beta-D-ribosyl)glycinamide + L-glutamine + ATP + H2O = 2-formamido-N(1)-(5-O-phospho-beta-D-ribosyl)acetamidine + L-glutamate + ADP + phosphate + H(+)</text>
        <dbReference type="Rhea" id="RHEA:17129"/>
        <dbReference type="ChEBI" id="CHEBI:15377"/>
        <dbReference type="ChEBI" id="CHEBI:15378"/>
        <dbReference type="ChEBI" id="CHEBI:29985"/>
        <dbReference type="ChEBI" id="CHEBI:30616"/>
        <dbReference type="ChEBI" id="CHEBI:43474"/>
        <dbReference type="ChEBI" id="CHEBI:58359"/>
        <dbReference type="ChEBI" id="CHEBI:147286"/>
        <dbReference type="ChEBI" id="CHEBI:147287"/>
        <dbReference type="ChEBI" id="CHEBI:456216"/>
        <dbReference type="EC" id="6.3.5.3"/>
    </reaction>
</comment>
<feature type="binding site" evidence="8">
    <location>
        <position position="314"/>
    </location>
    <ligand>
        <name>Mg(2+)</name>
        <dbReference type="ChEBI" id="CHEBI:18420"/>
        <label>1</label>
    </ligand>
</feature>
<protein>
    <recommendedName>
        <fullName evidence="8">Phosphoribosylformylglycinamidine synthase subunit PurL</fullName>
        <shortName evidence="8">FGAM synthase</shortName>
        <ecNumber evidence="8">6.3.5.3</ecNumber>
    </recommendedName>
    <alternativeName>
        <fullName evidence="8">Formylglycinamide ribonucleotide amidotransferase subunit II</fullName>
        <shortName evidence="8">FGAR amidotransferase II</shortName>
        <shortName evidence="8">FGAR-AT II</shortName>
    </alternativeName>
    <alternativeName>
        <fullName evidence="8">Glutamine amidotransferase PurL</fullName>
    </alternativeName>
    <alternativeName>
        <fullName evidence="8">Phosphoribosylformylglycinamidine synthase subunit II</fullName>
    </alternativeName>
</protein>
<dbReference type="InterPro" id="IPR041609">
    <property type="entry name" value="PurL_linker"/>
</dbReference>
<evidence type="ECO:0000259" key="11">
    <source>
        <dbReference type="Pfam" id="PF18072"/>
    </source>
</evidence>
<keyword evidence="6 8" id="KW-0067">ATP-binding</keyword>
<comment type="subunit">
    <text evidence="8">Monomer. Part of the FGAM synthase complex composed of 1 PurL, 1 PurQ and 2 PurS subunits.</text>
</comment>
<dbReference type="OrthoDB" id="9804441at2"/>
<dbReference type="InterPro" id="IPR010918">
    <property type="entry name" value="PurM-like_C_dom"/>
</dbReference>
<evidence type="ECO:0000256" key="5">
    <source>
        <dbReference type="ARBA" id="ARBA00022755"/>
    </source>
</evidence>